<evidence type="ECO:0000313" key="1">
    <source>
        <dbReference type="EMBL" id="GAA2647862.1"/>
    </source>
</evidence>
<protein>
    <submittedName>
        <fullName evidence="1">Uncharacterized protein</fullName>
    </submittedName>
</protein>
<gene>
    <name evidence="1" type="ORF">GCM10010307_54680</name>
</gene>
<keyword evidence="2" id="KW-1185">Reference proteome</keyword>
<name>A0ABN3RAI6_9ACTN</name>
<comment type="caution">
    <text evidence="1">The sequence shown here is derived from an EMBL/GenBank/DDBJ whole genome shotgun (WGS) entry which is preliminary data.</text>
</comment>
<sequence length="65" mass="7088">MTDRAPAPARICPDCDGFASAAVSLGGRDRNGHLRTITVHCWKCHGLGTMPRRPRRSTAEWEVAA</sequence>
<evidence type="ECO:0000313" key="2">
    <source>
        <dbReference type="Proteomes" id="UP001500151"/>
    </source>
</evidence>
<organism evidence="1 2">
    <name type="scientific">Streptomyces vastus</name>
    <dbReference type="NCBI Taxonomy" id="285451"/>
    <lineage>
        <taxon>Bacteria</taxon>
        <taxon>Bacillati</taxon>
        <taxon>Actinomycetota</taxon>
        <taxon>Actinomycetes</taxon>
        <taxon>Kitasatosporales</taxon>
        <taxon>Streptomycetaceae</taxon>
        <taxon>Streptomyces</taxon>
    </lineage>
</organism>
<dbReference type="EMBL" id="BAAASJ010000072">
    <property type="protein sequence ID" value="GAA2647862.1"/>
    <property type="molecule type" value="Genomic_DNA"/>
</dbReference>
<proteinExistence type="predicted"/>
<reference evidence="1 2" key="1">
    <citation type="journal article" date="2019" name="Int. J. Syst. Evol. Microbiol.">
        <title>The Global Catalogue of Microorganisms (GCM) 10K type strain sequencing project: providing services to taxonomists for standard genome sequencing and annotation.</title>
        <authorList>
            <consortium name="The Broad Institute Genomics Platform"/>
            <consortium name="The Broad Institute Genome Sequencing Center for Infectious Disease"/>
            <person name="Wu L."/>
            <person name="Ma J."/>
        </authorList>
    </citation>
    <scope>NUCLEOTIDE SEQUENCE [LARGE SCALE GENOMIC DNA]</scope>
    <source>
        <strain evidence="1 2">JCM 4524</strain>
    </source>
</reference>
<dbReference type="Proteomes" id="UP001500151">
    <property type="component" value="Unassembled WGS sequence"/>
</dbReference>
<accession>A0ABN3RAI6</accession>
<dbReference type="RefSeq" id="WP_344393633.1">
    <property type="nucleotide sequence ID" value="NZ_BAAASJ010000072.1"/>
</dbReference>